<dbReference type="Proteomes" id="UP000010384">
    <property type="component" value="Chromosome"/>
</dbReference>
<dbReference type="InterPro" id="IPR036390">
    <property type="entry name" value="WH_DNA-bd_sf"/>
</dbReference>
<keyword evidence="4" id="KW-0131">Cell cycle</keyword>
<dbReference type="GO" id="GO:0051301">
    <property type="term" value="P:cell division"/>
    <property type="evidence" value="ECO:0007669"/>
    <property type="project" value="UniProtKB-KW"/>
</dbReference>
<dbReference type="PANTHER" id="PTHR34298:SF2">
    <property type="entry name" value="SEGREGATION AND CONDENSATION PROTEIN B"/>
    <property type="match status" value="1"/>
</dbReference>
<evidence type="ECO:0000256" key="5">
    <source>
        <dbReference type="SAM" id="MobiDB-lite"/>
    </source>
</evidence>
<dbReference type="eggNOG" id="COG1386">
    <property type="taxonomic scope" value="Bacteria"/>
</dbReference>
<evidence type="ECO:0000256" key="2">
    <source>
        <dbReference type="ARBA" id="ARBA00022618"/>
    </source>
</evidence>
<proteinExistence type="predicted"/>
<accession>K9U4N4</accession>
<name>K9U4N4_CHRTP</name>
<evidence type="ECO:0000256" key="1">
    <source>
        <dbReference type="ARBA" id="ARBA00022490"/>
    </source>
</evidence>
<dbReference type="InParanoid" id="K9U4N4"/>
<gene>
    <name evidence="6" type="ORF">Chro_3968</name>
</gene>
<dbReference type="NCBIfam" id="TIGR00281">
    <property type="entry name" value="SMC-Scp complex subunit ScpB"/>
    <property type="match status" value="1"/>
</dbReference>
<feature type="region of interest" description="Disordered" evidence="5">
    <location>
        <begin position="1"/>
        <end position="97"/>
    </location>
</feature>
<dbReference type="STRING" id="251229.Chro_3968"/>
<dbReference type="KEGG" id="cthe:Chro_3968"/>
<organism evidence="6 7">
    <name type="scientific">Chroococcidiopsis thermalis (strain PCC 7203)</name>
    <dbReference type="NCBI Taxonomy" id="251229"/>
    <lineage>
        <taxon>Bacteria</taxon>
        <taxon>Bacillati</taxon>
        <taxon>Cyanobacteriota</taxon>
        <taxon>Cyanophyceae</taxon>
        <taxon>Chroococcidiopsidales</taxon>
        <taxon>Chroococcidiopsidaceae</taxon>
        <taxon>Chroococcidiopsis</taxon>
    </lineage>
</organism>
<keyword evidence="3" id="KW-0159">Chromosome partition</keyword>
<evidence type="ECO:0000256" key="3">
    <source>
        <dbReference type="ARBA" id="ARBA00022829"/>
    </source>
</evidence>
<keyword evidence="1" id="KW-0963">Cytoplasm</keyword>
<dbReference type="EMBL" id="CP003597">
    <property type="protein sequence ID" value="AFY89376.1"/>
    <property type="molecule type" value="Genomic_DNA"/>
</dbReference>
<dbReference type="HOGENOM" id="CLU_1010816_0_0_3"/>
<keyword evidence="7" id="KW-1185">Reference proteome</keyword>
<dbReference type="GO" id="GO:0051304">
    <property type="term" value="P:chromosome separation"/>
    <property type="evidence" value="ECO:0007669"/>
    <property type="project" value="InterPro"/>
</dbReference>
<dbReference type="AlphaFoldDB" id="K9U4N4"/>
<evidence type="ECO:0000313" key="6">
    <source>
        <dbReference type="EMBL" id="AFY89376.1"/>
    </source>
</evidence>
<keyword evidence="2" id="KW-0132">Cell division</keyword>
<dbReference type="SUPFAM" id="SSF46785">
    <property type="entry name" value="Winged helix' DNA-binding domain"/>
    <property type="match status" value="2"/>
</dbReference>
<dbReference type="InterPro" id="IPR036388">
    <property type="entry name" value="WH-like_DNA-bd_sf"/>
</dbReference>
<dbReference type="Pfam" id="PF04079">
    <property type="entry name" value="SMC_ScpB"/>
    <property type="match status" value="1"/>
</dbReference>
<reference evidence="6 7" key="1">
    <citation type="submission" date="2012-06" db="EMBL/GenBank/DDBJ databases">
        <title>Finished chromosome of genome of Chroococcidiopsis thermalis PCC 7203.</title>
        <authorList>
            <consortium name="US DOE Joint Genome Institute"/>
            <person name="Gugger M."/>
            <person name="Coursin T."/>
            <person name="Rippka R."/>
            <person name="Tandeau De Marsac N."/>
            <person name="Huntemann M."/>
            <person name="Wei C.-L."/>
            <person name="Han J."/>
            <person name="Detter J.C."/>
            <person name="Han C."/>
            <person name="Tapia R."/>
            <person name="Davenport K."/>
            <person name="Daligault H."/>
            <person name="Erkkila T."/>
            <person name="Gu W."/>
            <person name="Munk A.C.C."/>
            <person name="Teshima H."/>
            <person name="Xu Y."/>
            <person name="Chain P."/>
            <person name="Chen A."/>
            <person name="Krypides N."/>
            <person name="Mavromatis K."/>
            <person name="Markowitz V."/>
            <person name="Szeto E."/>
            <person name="Ivanova N."/>
            <person name="Mikhailova N."/>
            <person name="Ovchinnikova G."/>
            <person name="Pagani I."/>
            <person name="Pati A."/>
            <person name="Goodwin L."/>
            <person name="Peters L."/>
            <person name="Pitluck S."/>
            <person name="Woyke T."/>
            <person name="Kerfeld C."/>
        </authorList>
    </citation>
    <scope>NUCLEOTIDE SEQUENCE [LARGE SCALE GENOMIC DNA]</scope>
    <source>
        <strain evidence="6 7">PCC 7203</strain>
    </source>
</reference>
<dbReference type="PATRIC" id="fig|251229.3.peg.4634"/>
<sequence>MPKDKQKIQLNPPAEEPVEKRAEGAEGAEGAEEAQGAQGAEGEKTLTTYHDAAPMRRKPPLPPASPRTALSRLPTPDSRTGGFGNPPLPTPDSRLPTSHKLSTQIEAILYLKGKPLSVAEIAEYAQCDRPTAEEGLIELIEDYARRDSALEVVETPTGYSLQLRSGFQNLVQRLIPLELGVGALRTLAAIALHSPIAQNQLVELRGSSAYQHVQELVEQGFVRKRRQSDSRSSLLQLTEKFHQYFQVEQLPQLLGQERKQSKYQQLELADDLEDS</sequence>
<evidence type="ECO:0000256" key="4">
    <source>
        <dbReference type="ARBA" id="ARBA00023306"/>
    </source>
</evidence>
<evidence type="ECO:0000313" key="7">
    <source>
        <dbReference type="Proteomes" id="UP000010384"/>
    </source>
</evidence>
<dbReference type="Gene3D" id="1.10.10.10">
    <property type="entry name" value="Winged helix-like DNA-binding domain superfamily/Winged helix DNA-binding domain"/>
    <property type="match status" value="2"/>
</dbReference>
<dbReference type="PANTHER" id="PTHR34298">
    <property type="entry name" value="SEGREGATION AND CONDENSATION PROTEIN B"/>
    <property type="match status" value="1"/>
</dbReference>
<dbReference type="InterPro" id="IPR005234">
    <property type="entry name" value="ScpB_csome_segregation"/>
</dbReference>
<protein>
    <submittedName>
        <fullName evidence="6">Chromosome segregation and condensation protein, ScpB</fullName>
    </submittedName>
</protein>